<name>A0ABN9FT51_9NEOB</name>
<sequence length="59" mass="6866">MYVKCFDTVMVLNECQIFTFLNFPLVLSHVRPDTRRERNPEDRCRQQLEDMAGDTAGGT</sequence>
<feature type="region of interest" description="Disordered" evidence="1">
    <location>
        <begin position="32"/>
        <end position="59"/>
    </location>
</feature>
<evidence type="ECO:0000313" key="3">
    <source>
        <dbReference type="Proteomes" id="UP001162483"/>
    </source>
</evidence>
<evidence type="ECO:0000313" key="2">
    <source>
        <dbReference type="EMBL" id="CAI9600237.1"/>
    </source>
</evidence>
<gene>
    <name evidence="2" type="ORF">SPARVUS_LOCUS12714155</name>
</gene>
<comment type="caution">
    <text evidence="2">The sequence shown here is derived from an EMBL/GenBank/DDBJ whole genome shotgun (WGS) entry which is preliminary data.</text>
</comment>
<organism evidence="2 3">
    <name type="scientific">Staurois parvus</name>
    <dbReference type="NCBI Taxonomy" id="386267"/>
    <lineage>
        <taxon>Eukaryota</taxon>
        <taxon>Metazoa</taxon>
        <taxon>Chordata</taxon>
        <taxon>Craniata</taxon>
        <taxon>Vertebrata</taxon>
        <taxon>Euteleostomi</taxon>
        <taxon>Amphibia</taxon>
        <taxon>Batrachia</taxon>
        <taxon>Anura</taxon>
        <taxon>Neobatrachia</taxon>
        <taxon>Ranoidea</taxon>
        <taxon>Ranidae</taxon>
        <taxon>Staurois</taxon>
    </lineage>
</organism>
<reference evidence="2" key="1">
    <citation type="submission" date="2023-05" db="EMBL/GenBank/DDBJ databases">
        <authorList>
            <person name="Stuckert A."/>
        </authorList>
    </citation>
    <scope>NUCLEOTIDE SEQUENCE</scope>
</reference>
<keyword evidence="3" id="KW-1185">Reference proteome</keyword>
<evidence type="ECO:0000256" key="1">
    <source>
        <dbReference type="SAM" id="MobiDB-lite"/>
    </source>
</evidence>
<dbReference type="Proteomes" id="UP001162483">
    <property type="component" value="Unassembled WGS sequence"/>
</dbReference>
<dbReference type="EMBL" id="CATNWA010017404">
    <property type="protein sequence ID" value="CAI9600237.1"/>
    <property type="molecule type" value="Genomic_DNA"/>
</dbReference>
<proteinExistence type="predicted"/>
<feature type="non-terminal residue" evidence="2">
    <location>
        <position position="59"/>
    </location>
</feature>
<accession>A0ABN9FT51</accession>
<feature type="compositionally biased region" description="Basic and acidic residues" evidence="1">
    <location>
        <begin position="32"/>
        <end position="48"/>
    </location>
</feature>
<protein>
    <submittedName>
        <fullName evidence="2">Uncharacterized protein</fullName>
    </submittedName>
</protein>